<feature type="transmembrane region" description="Helical" evidence="7">
    <location>
        <begin position="175"/>
        <end position="199"/>
    </location>
</feature>
<evidence type="ECO:0000256" key="5">
    <source>
        <dbReference type="ARBA" id="ARBA00023136"/>
    </source>
</evidence>
<sequence>MVIWAFIRVPPSNGLSAEHATITGTQFSWSWLSALNSVLGAYATLSVNIPDFTRYAKNEKAQFVQPLIIPVAFILSSFAGIAVTSAGIQLYGKVLWNPLLLIDNWENRTAAFFASLPFLLATIASNISANTFGAGNDMTALLPKYINIRRGQIICAFIGGWAFIPWKILANAQGFLNFMSGYTIFLGPFAGIMITDFWLVHKGKVDVPAMYDPSGRYRYIGGFNWRAVLAMLVTVGPTFPGLIESINLAVSFVVASTVYYVSSILFPARETFVEKLILADDAGLDHVRDGNFPMETHNGKGDDAKVPGEGQ</sequence>
<evidence type="ECO:0000256" key="4">
    <source>
        <dbReference type="ARBA" id="ARBA00022989"/>
    </source>
</evidence>
<proteinExistence type="inferred from homology"/>
<dbReference type="InterPro" id="IPR045225">
    <property type="entry name" value="Uracil/uridine/allantoin_perm"/>
</dbReference>
<feature type="transmembrane region" description="Helical" evidence="7">
    <location>
        <begin position="111"/>
        <end position="132"/>
    </location>
</feature>
<organism evidence="9 10">
    <name type="scientific">Boletus reticuloceps</name>
    <dbReference type="NCBI Taxonomy" id="495285"/>
    <lineage>
        <taxon>Eukaryota</taxon>
        <taxon>Fungi</taxon>
        <taxon>Dikarya</taxon>
        <taxon>Basidiomycota</taxon>
        <taxon>Agaricomycotina</taxon>
        <taxon>Agaricomycetes</taxon>
        <taxon>Agaricomycetidae</taxon>
        <taxon>Boletales</taxon>
        <taxon>Boletineae</taxon>
        <taxon>Boletaceae</taxon>
        <taxon>Boletoideae</taxon>
        <taxon>Boletus</taxon>
    </lineage>
</organism>
<dbReference type="GO" id="GO:0015205">
    <property type="term" value="F:nucleobase transmembrane transporter activity"/>
    <property type="evidence" value="ECO:0007669"/>
    <property type="project" value="TreeGrafter"/>
</dbReference>
<evidence type="ECO:0000313" key="8">
    <source>
        <dbReference type="EMBL" id="KAG6370744.1"/>
    </source>
</evidence>
<protein>
    <submittedName>
        <fullName evidence="9">Putative permease</fullName>
    </submittedName>
</protein>
<evidence type="ECO:0000256" key="2">
    <source>
        <dbReference type="ARBA" id="ARBA00008974"/>
    </source>
</evidence>
<feature type="transmembrane region" description="Helical" evidence="7">
    <location>
        <begin position="67"/>
        <end position="91"/>
    </location>
</feature>
<comment type="similarity">
    <text evidence="2">Belongs to the purine-cytosine permease (2.A.39) family.</text>
</comment>
<feature type="compositionally biased region" description="Basic and acidic residues" evidence="6">
    <location>
        <begin position="297"/>
        <end position="311"/>
    </location>
</feature>
<evidence type="ECO:0000313" key="10">
    <source>
        <dbReference type="Proteomes" id="UP000683000"/>
    </source>
</evidence>
<name>A0A8I3A8N1_9AGAM</name>
<evidence type="ECO:0000313" key="9">
    <source>
        <dbReference type="EMBL" id="KAG6374031.1"/>
    </source>
</evidence>
<dbReference type="InterPro" id="IPR001248">
    <property type="entry name" value="Pur-cyt_permease"/>
</dbReference>
<keyword evidence="4 7" id="KW-1133">Transmembrane helix</keyword>
<feature type="region of interest" description="Disordered" evidence="6">
    <location>
        <begin position="292"/>
        <end position="311"/>
    </location>
</feature>
<feature type="transmembrane region" description="Helical" evidence="7">
    <location>
        <begin position="153"/>
        <end position="169"/>
    </location>
</feature>
<evidence type="ECO:0000256" key="1">
    <source>
        <dbReference type="ARBA" id="ARBA00004141"/>
    </source>
</evidence>
<comment type="subcellular location">
    <subcellularLocation>
        <location evidence="1">Membrane</location>
        <topology evidence="1">Multi-pass membrane protein</topology>
    </subcellularLocation>
</comment>
<accession>A0A8I3A8N1</accession>
<keyword evidence="10" id="KW-1185">Reference proteome</keyword>
<dbReference type="PANTHER" id="PTHR30618">
    <property type="entry name" value="NCS1 FAMILY PURINE/PYRIMIDINE TRANSPORTER"/>
    <property type="match status" value="1"/>
</dbReference>
<evidence type="ECO:0000256" key="3">
    <source>
        <dbReference type="ARBA" id="ARBA00022692"/>
    </source>
</evidence>
<gene>
    <name evidence="8" type="ORF">JVT61DRAFT_11131</name>
    <name evidence="9" type="ORF">JVT61DRAFT_4669</name>
</gene>
<dbReference type="OrthoDB" id="2018619at2759"/>
<dbReference type="PANTHER" id="PTHR30618:SF0">
    <property type="entry name" value="PURINE-URACIL PERMEASE NCS1"/>
    <property type="match status" value="1"/>
</dbReference>
<dbReference type="Pfam" id="PF02133">
    <property type="entry name" value="Transp_cyt_pur"/>
    <property type="match status" value="1"/>
</dbReference>
<dbReference type="Gene3D" id="1.10.4160.10">
    <property type="entry name" value="Hydantoin permease"/>
    <property type="match status" value="1"/>
</dbReference>
<reference evidence="9" key="1">
    <citation type="submission" date="2021-03" db="EMBL/GenBank/DDBJ databases">
        <title>Evolutionary innovations through gain and loss of genes in the ectomycorrhizal Boletales.</title>
        <authorList>
            <person name="Wu G."/>
            <person name="Miyauchi S."/>
            <person name="Morin E."/>
            <person name="Yang Z.-L."/>
            <person name="Xu J."/>
            <person name="Martin F.M."/>
        </authorList>
    </citation>
    <scope>NUCLEOTIDE SEQUENCE</scope>
    <source>
        <strain evidence="9">BR01</strain>
    </source>
</reference>
<feature type="transmembrane region" description="Helical" evidence="7">
    <location>
        <begin position="245"/>
        <end position="266"/>
    </location>
</feature>
<dbReference type="AlphaFoldDB" id="A0A8I3A8N1"/>
<dbReference type="EMBL" id="JAGFBS010000019">
    <property type="protein sequence ID" value="KAG6374031.1"/>
    <property type="molecule type" value="Genomic_DNA"/>
</dbReference>
<dbReference type="EMBL" id="JAGFBS010000045">
    <property type="protein sequence ID" value="KAG6370744.1"/>
    <property type="molecule type" value="Genomic_DNA"/>
</dbReference>
<evidence type="ECO:0000256" key="7">
    <source>
        <dbReference type="SAM" id="Phobius"/>
    </source>
</evidence>
<feature type="transmembrane region" description="Helical" evidence="7">
    <location>
        <begin position="29"/>
        <end position="47"/>
    </location>
</feature>
<dbReference type="GO" id="GO:0005886">
    <property type="term" value="C:plasma membrane"/>
    <property type="evidence" value="ECO:0007669"/>
    <property type="project" value="TreeGrafter"/>
</dbReference>
<dbReference type="Proteomes" id="UP000683000">
    <property type="component" value="Unassembled WGS sequence"/>
</dbReference>
<evidence type="ECO:0000256" key="6">
    <source>
        <dbReference type="SAM" id="MobiDB-lite"/>
    </source>
</evidence>
<keyword evidence="3 7" id="KW-0812">Transmembrane</keyword>
<comment type="caution">
    <text evidence="9">The sequence shown here is derived from an EMBL/GenBank/DDBJ whole genome shotgun (WGS) entry which is preliminary data.</text>
</comment>
<feature type="transmembrane region" description="Helical" evidence="7">
    <location>
        <begin position="219"/>
        <end position="239"/>
    </location>
</feature>
<keyword evidence="5 7" id="KW-0472">Membrane</keyword>